<dbReference type="AlphaFoldDB" id="A0AAN8BJT8"/>
<comment type="caution">
    <text evidence="1">The sequence shown here is derived from an EMBL/GenBank/DDBJ whole genome shotgun (WGS) entry which is preliminary data.</text>
</comment>
<accession>A0AAN8BJT8</accession>
<protein>
    <submittedName>
        <fullName evidence="1">Uncharacterized protein</fullName>
    </submittedName>
</protein>
<dbReference type="Proteomes" id="UP001335648">
    <property type="component" value="Unassembled WGS sequence"/>
</dbReference>
<gene>
    <name evidence="1" type="ORF">CesoFtcFv8_017610</name>
</gene>
<organism evidence="1 2">
    <name type="scientific">Champsocephalus esox</name>
    <name type="common">pike icefish</name>
    <dbReference type="NCBI Taxonomy" id="159716"/>
    <lineage>
        <taxon>Eukaryota</taxon>
        <taxon>Metazoa</taxon>
        <taxon>Chordata</taxon>
        <taxon>Craniata</taxon>
        <taxon>Vertebrata</taxon>
        <taxon>Euteleostomi</taxon>
        <taxon>Actinopterygii</taxon>
        <taxon>Neopterygii</taxon>
        <taxon>Teleostei</taxon>
        <taxon>Neoteleostei</taxon>
        <taxon>Acanthomorphata</taxon>
        <taxon>Eupercaria</taxon>
        <taxon>Perciformes</taxon>
        <taxon>Notothenioidei</taxon>
        <taxon>Channichthyidae</taxon>
        <taxon>Champsocephalus</taxon>
    </lineage>
</organism>
<dbReference type="EMBL" id="JAULUE010002059">
    <property type="protein sequence ID" value="KAK5886595.1"/>
    <property type="molecule type" value="Genomic_DNA"/>
</dbReference>
<evidence type="ECO:0000313" key="1">
    <source>
        <dbReference type="EMBL" id="KAK5886595.1"/>
    </source>
</evidence>
<proteinExistence type="predicted"/>
<evidence type="ECO:0000313" key="2">
    <source>
        <dbReference type="Proteomes" id="UP001335648"/>
    </source>
</evidence>
<name>A0AAN8BJT8_9TELE</name>
<reference evidence="1 2" key="1">
    <citation type="journal article" date="2023" name="Mol. Biol. Evol.">
        <title>Genomics of Secondarily Temperate Adaptation in the Only Non-Antarctic Icefish.</title>
        <authorList>
            <person name="Rivera-Colon A.G."/>
            <person name="Rayamajhi N."/>
            <person name="Minhas B.F."/>
            <person name="Madrigal G."/>
            <person name="Bilyk K.T."/>
            <person name="Yoon V."/>
            <person name="Hune M."/>
            <person name="Gregory S."/>
            <person name="Cheng C.H.C."/>
            <person name="Catchen J.M."/>
        </authorList>
    </citation>
    <scope>NUCLEOTIDE SEQUENCE [LARGE SCALE GENOMIC DNA]</scope>
    <source>
        <strain evidence="1">JC2023a</strain>
    </source>
</reference>
<keyword evidence="2" id="KW-1185">Reference proteome</keyword>
<sequence>MMAPCEKTQWTQHEVPAVVQVGATAVEPELLDKPETVEFDPFVEDMAGILDASAGYWVGFVALIWMSTAGKETEPGGKLGGKKEVVLLPVDAGQTLGMRL</sequence>